<feature type="domain" description="DUF1232" evidence="5">
    <location>
        <begin position="67"/>
        <end position="102"/>
    </location>
</feature>
<organism evidence="6 7">
    <name type="scientific">Aquipseudomonas alcaligenes</name>
    <name type="common">Pseudomonas alcaligenes</name>
    <dbReference type="NCBI Taxonomy" id="43263"/>
    <lineage>
        <taxon>Bacteria</taxon>
        <taxon>Pseudomonadati</taxon>
        <taxon>Pseudomonadota</taxon>
        <taxon>Gammaproteobacteria</taxon>
        <taxon>Pseudomonadales</taxon>
        <taxon>Pseudomonadaceae</taxon>
        <taxon>Aquipseudomonas</taxon>
    </lineage>
</organism>
<evidence type="ECO:0000259" key="5">
    <source>
        <dbReference type="Pfam" id="PF06803"/>
    </source>
</evidence>
<dbReference type="EMBL" id="LZEU01000001">
    <property type="protein sequence ID" value="MBC9249777.1"/>
    <property type="molecule type" value="Genomic_DNA"/>
</dbReference>
<keyword evidence="4" id="KW-0472">Membrane</keyword>
<protein>
    <recommendedName>
        <fullName evidence="5">DUF1232 domain-containing protein</fullName>
    </recommendedName>
</protein>
<evidence type="ECO:0000313" key="6">
    <source>
        <dbReference type="EMBL" id="MBC9249777.1"/>
    </source>
</evidence>
<keyword evidence="2" id="KW-0812">Transmembrane</keyword>
<comment type="subcellular location">
    <subcellularLocation>
        <location evidence="1">Endomembrane system</location>
        <topology evidence="1">Multi-pass membrane protein</topology>
    </subcellularLocation>
</comment>
<dbReference type="Pfam" id="PF06803">
    <property type="entry name" value="DUF1232"/>
    <property type="match status" value="1"/>
</dbReference>
<evidence type="ECO:0000313" key="7">
    <source>
        <dbReference type="Proteomes" id="UP000744555"/>
    </source>
</evidence>
<reference evidence="6 7" key="1">
    <citation type="submission" date="2016-06" db="EMBL/GenBank/DDBJ databases">
        <authorList>
            <person name="Ramos C."/>
            <person name="Pintado A."/>
            <person name="Crespo-Gomez J.I."/>
        </authorList>
    </citation>
    <scope>NUCLEOTIDE SEQUENCE [LARGE SCALE GENOMIC DNA]</scope>
    <source>
        <strain evidence="6 7">AVO110</strain>
    </source>
</reference>
<comment type="caution">
    <text evidence="6">The sequence shown here is derived from an EMBL/GenBank/DDBJ whole genome shotgun (WGS) entry which is preliminary data.</text>
</comment>
<name>A0ABR7RWQ8_AQUAC</name>
<evidence type="ECO:0000256" key="4">
    <source>
        <dbReference type="ARBA" id="ARBA00023136"/>
    </source>
</evidence>
<dbReference type="InterPro" id="IPR010652">
    <property type="entry name" value="DUF1232"/>
</dbReference>
<keyword evidence="7" id="KW-1185">Reference proteome</keyword>
<sequence length="136" mass="15182">MNIGENLTRYLAPASRLLAGRRLPVLLLAVARKARDAGQLRSDLQRLLGLCMAWWRGEYRAINAQALLSVVAGLVYFLTPLDAVPDWLLGAGLLDDLAVLAWIMRTWAAELQAYEDWRAQQDATQLQRIERLPAAG</sequence>
<evidence type="ECO:0000256" key="1">
    <source>
        <dbReference type="ARBA" id="ARBA00004127"/>
    </source>
</evidence>
<gene>
    <name evidence="6" type="ORF">A9179_05765</name>
</gene>
<proteinExistence type="predicted"/>
<dbReference type="RefSeq" id="WP_187804893.1">
    <property type="nucleotide sequence ID" value="NZ_LZEU01000001.1"/>
</dbReference>
<evidence type="ECO:0000256" key="2">
    <source>
        <dbReference type="ARBA" id="ARBA00022692"/>
    </source>
</evidence>
<keyword evidence="3" id="KW-1133">Transmembrane helix</keyword>
<accession>A0ABR7RWQ8</accession>
<evidence type="ECO:0000256" key="3">
    <source>
        <dbReference type="ARBA" id="ARBA00022989"/>
    </source>
</evidence>
<dbReference type="Proteomes" id="UP000744555">
    <property type="component" value="Unassembled WGS sequence"/>
</dbReference>